<evidence type="ECO:0000313" key="7">
    <source>
        <dbReference type="EMBL" id="AAX48183.1"/>
    </source>
</evidence>
<accession>Q58PP9</accession>
<dbReference type="InterPro" id="IPR004896">
    <property type="entry name" value="PucC-rel"/>
</dbReference>
<sequence>MKLRIPVPRWLTAYGTRFMPFADAASPELPMARLLRLSLFQVVIGMVTALLVGTLNRVMIVELQVPAWWVALAVAIPMVFAPLRTLIGYRSDTHPSALGLRRIPYMWTGTLLLFGGLSIMPFALLLLSEPNHANVWVGQIGACLAFVLVGAGIQVTQTAGMALAHDLASDDKRPRVVALLYSMLLVGMIASSAVFGLVLNDFSPQKLIQLVQGCAVMVAVMNLASLWKQEARSAKRGQREAGGFANSWRDLMAQPQMRRFLWTLALGTFAFNMQDIVLEPYAAEILKLDVGMTSALTALSAGGALLAFLLSARWLVGGLHACRLASLGILLGLPAFAMVIFSGPLEAAWMFRIGVTLIGFSGGLFSVGMLVMAMGMAQDGSPLGHLAGLVMGTWGAVQATSAGAAMAFGGALRDGVSVLAMSGALGEVLVTPITAYSFVYHFEMYLLFVVLVALGPMLRASRLAARAQAQNTGQPVTPFGLAQLPG</sequence>
<feature type="transmembrane region" description="Helical" evidence="6">
    <location>
        <begin position="107"/>
        <end position="127"/>
    </location>
</feature>
<feature type="transmembrane region" description="Helical" evidence="6">
    <location>
        <begin position="349"/>
        <end position="374"/>
    </location>
</feature>
<keyword evidence="3 6" id="KW-0812">Transmembrane</keyword>
<dbReference type="InterPro" id="IPR036259">
    <property type="entry name" value="MFS_trans_sf"/>
</dbReference>
<dbReference type="CDD" id="cd06176">
    <property type="entry name" value="MFS_BCD_PucC-like"/>
    <property type="match status" value="1"/>
</dbReference>
<proteinExistence type="inferred from homology"/>
<protein>
    <submittedName>
        <fullName evidence="7">Putative light-harvesting 1 (B870) complex assembly protein</fullName>
    </submittedName>
</protein>
<dbReference type="GO" id="GO:0016020">
    <property type="term" value="C:membrane"/>
    <property type="evidence" value="ECO:0007669"/>
    <property type="project" value="UniProtKB-SubCell"/>
</dbReference>
<keyword evidence="5 6" id="KW-0472">Membrane</keyword>
<name>Q58PP9_9PROT</name>
<feature type="transmembrane region" description="Helical" evidence="6">
    <location>
        <begin position="438"/>
        <end position="458"/>
    </location>
</feature>
<dbReference type="InterPro" id="IPR026036">
    <property type="entry name" value="PucC"/>
</dbReference>
<dbReference type="SUPFAM" id="SSF103473">
    <property type="entry name" value="MFS general substrate transporter"/>
    <property type="match status" value="1"/>
</dbReference>
<evidence type="ECO:0000256" key="6">
    <source>
        <dbReference type="SAM" id="Phobius"/>
    </source>
</evidence>
<comment type="subcellular location">
    <subcellularLocation>
        <location evidence="1">Membrane</location>
        <topology evidence="1">Multi-pass membrane protein</topology>
    </subcellularLocation>
</comment>
<dbReference type="PANTHER" id="PTHR23538">
    <property type="entry name" value="44.5 KD BACTERIOCHLOROPHYLL SYNTHASE SUBUNIT"/>
    <property type="match status" value="1"/>
</dbReference>
<feature type="transmembrane region" description="Helical" evidence="6">
    <location>
        <begin position="324"/>
        <end position="343"/>
    </location>
</feature>
<evidence type="ECO:0000256" key="3">
    <source>
        <dbReference type="ARBA" id="ARBA00022692"/>
    </source>
</evidence>
<reference evidence="7" key="1">
    <citation type="journal article" date="2005" name="Environ. Microbiol.">
        <title>Aerobic anoxygenic photosynthesis genes and operons in uncultured bacteria in the Delaware River.</title>
        <authorList>
            <person name="Waidner L.A."/>
            <person name="Kirchman D.L."/>
        </authorList>
    </citation>
    <scope>NUCLEOTIDE SEQUENCE</scope>
</reference>
<evidence type="ECO:0000256" key="2">
    <source>
        <dbReference type="ARBA" id="ARBA00008412"/>
    </source>
</evidence>
<comment type="similarity">
    <text evidence="2">Belongs to the PucC family.</text>
</comment>
<feature type="transmembrane region" description="Helical" evidence="6">
    <location>
        <begin position="34"/>
        <end position="55"/>
    </location>
</feature>
<feature type="transmembrane region" description="Helical" evidence="6">
    <location>
        <begin position="67"/>
        <end position="87"/>
    </location>
</feature>
<feature type="transmembrane region" description="Helical" evidence="6">
    <location>
        <begin position="260"/>
        <end position="278"/>
    </location>
</feature>
<feature type="transmembrane region" description="Helical" evidence="6">
    <location>
        <begin position="207"/>
        <end position="227"/>
    </location>
</feature>
<dbReference type="AlphaFoldDB" id="Q58PP9"/>
<feature type="transmembrane region" description="Helical" evidence="6">
    <location>
        <begin position="176"/>
        <end position="195"/>
    </location>
</feature>
<keyword evidence="4 6" id="KW-1133">Transmembrane helix</keyword>
<organism evidence="7">
    <name type="scientific">uncultured proteobacterium DelRiverFos06H03</name>
    <dbReference type="NCBI Taxonomy" id="311783"/>
    <lineage>
        <taxon>Bacteria</taxon>
        <taxon>Pseudomonadati</taxon>
        <taxon>Pseudomonadota</taxon>
        <taxon>environmental samples</taxon>
    </lineage>
</organism>
<feature type="transmembrane region" description="Helical" evidence="6">
    <location>
        <begin position="133"/>
        <end position="155"/>
    </location>
</feature>
<feature type="transmembrane region" description="Helical" evidence="6">
    <location>
        <begin position="290"/>
        <end position="312"/>
    </location>
</feature>
<dbReference type="PANTHER" id="PTHR23538:SF1">
    <property type="entry name" value="44.5 KD BACTERIOCHLOROPHYLL SYNTHASE SUBUNIT"/>
    <property type="match status" value="1"/>
</dbReference>
<gene>
    <name evidence="7" type="primary">lhaA</name>
    <name evidence="7" type="ORF">DelRiverFos06H03.2</name>
</gene>
<dbReference type="EMBL" id="AY912082">
    <property type="protein sequence ID" value="AAX48183.1"/>
    <property type="molecule type" value="Genomic_DNA"/>
</dbReference>
<evidence type="ECO:0000256" key="5">
    <source>
        <dbReference type="ARBA" id="ARBA00023136"/>
    </source>
</evidence>
<dbReference type="Gene3D" id="1.20.1250.20">
    <property type="entry name" value="MFS general substrate transporter like domains"/>
    <property type="match status" value="1"/>
</dbReference>
<dbReference type="Pfam" id="PF03209">
    <property type="entry name" value="PUCC"/>
    <property type="match status" value="1"/>
</dbReference>
<evidence type="ECO:0000256" key="4">
    <source>
        <dbReference type="ARBA" id="ARBA00022989"/>
    </source>
</evidence>
<evidence type="ECO:0000256" key="1">
    <source>
        <dbReference type="ARBA" id="ARBA00004141"/>
    </source>
</evidence>
<feature type="transmembrane region" description="Helical" evidence="6">
    <location>
        <begin position="386"/>
        <end position="412"/>
    </location>
</feature>
<dbReference type="PIRSF" id="PIRSF016565">
    <property type="entry name" value="PucC"/>
    <property type="match status" value="1"/>
</dbReference>